<dbReference type="AlphaFoldDB" id="A0A501XLK6"/>
<organism evidence="2 3">
    <name type="scientific">Sandaracinobacter neustonicus</name>
    <dbReference type="NCBI Taxonomy" id="1715348"/>
    <lineage>
        <taxon>Bacteria</taxon>
        <taxon>Pseudomonadati</taxon>
        <taxon>Pseudomonadota</taxon>
        <taxon>Alphaproteobacteria</taxon>
        <taxon>Sphingomonadales</taxon>
        <taxon>Sphingosinicellaceae</taxon>
        <taxon>Sandaracinobacter</taxon>
    </lineage>
</organism>
<gene>
    <name evidence="2" type="ORF">FJQ54_09845</name>
</gene>
<evidence type="ECO:0000313" key="3">
    <source>
        <dbReference type="Proteomes" id="UP000319897"/>
    </source>
</evidence>
<evidence type="ECO:0000313" key="2">
    <source>
        <dbReference type="EMBL" id="TPE61183.1"/>
    </source>
</evidence>
<name>A0A501XLK6_9SPHN</name>
<reference evidence="2 3" key="1">
    <citation type="submission" date="2019-06" db="EMBL/GenBank/DDBJ databases">
        <authorList>
            <person name="Lee I."/>
            <person name="Jang G.I."/>
            <person name="Hwang C.Y."/>
        </authorList>
    </citation>
    <scope>NUCLEOTIDE SEQUENCE [LARGE SCALE GENOMIC DNA]</scope>
    <source>
        <strain evidence="2 3">PAMC 28131</strain>
    </source>
</reference>
<comment type="caution">
    <text evidence="2">The sequence shown here is derived from an EMBL/GenBank/DDBJ whole genome shotgun (WGS) entry which is preliminary data.</text>
</comment>
<feature type="chain" id="PRO_5021472734" evidence="1">
    <location>
        <begin position="24"/>
        <end position="174"/>
    </location>
</feature>
<sequence length="174" mass="19072">MLAFVRLIVLGVIAALSAGNATASSNNKAATMVAPDLKRMLVNFETRTISTDDWSSQFVDCSDANYNCISVPDKVALAFARKCDLTKAERASIPHSKIAGRVFVVAPMAHYGLPSGTYILEALPTALMFYDQKHGLTELRELLSSPYETEFDPNAYRVRYKIITADGGPLFRCT</sequence>
<keyword evidence="1" id="KW-0732">Signal</keyword>
<dbReference type="Proteomes" id="UP000319897">
    <property type="component" value="Unassembled WGS sequence"/>
</dbReference>
<feature type="signal peptide" evidence="1">
    <location>
        <begin position="1"/>
        <end position="23"/>
    </location>
</feature>
<accession>A0A501XLK6</accession>
<keyword evidence="3" id="KW-1185">Reference proteome</keyword>
<evidence type="ECO:0000256" key="1">
    <source>
        <dbReference type="SAM" id="SignalP"/>
    </source>
</evidence>
<protein>
    <submittedName>
        <fullName evidence="2">Uncharacterized protein</fullName>
    </submittedName>
</protein>
<proteinExistence type="predicted"/>
<dbReference type="EMBL" id="VFSU01000024">
    <property type="protein sequence ID" value="TPE61183.1"/>
    <property type="molecule type" value="Genomic_DNA"/>
</dbReference>
<dbReference type="RefSeq" id="WP_140928241.1">
    <property type="nucleotide sequence ID" value="NZ_VFSU01000024.1"/>
</dbReference>